<protein>
    <submittedName>
        <fullName evidence="2">Uncharacterized protein</fullName>
    </submittedName>
</protein>
<evidence type="ECO:0000313" key="3">
    <source>
        <dbReference type="Proteomes" id="UP001610335"/>
    </source>
</evidence>
<sequence length="101" mass="12022">MKSPLYLLTVILPFTLAFPSSEENENEDDLHSLEDRAKKCRASHEIKYYRWPCAQTGKYNANQNVEYQCKWRDGDWWKTSKNWWVKGSDVPNNCKFRNPTC</sequence>
<accession>A0ABR4HZK4</accession>
<dbReference type="EMBL" id="JBFXLS010000067">
    <property type="protein sequence ID" value="KAL2820927.1"/>
    <property type="molecule type" value="Genomic_DNA"/>
</dbReference>
<dbReference type="Proteomes" id="UP001610335">
    <property type="component" value="Unassembled WGS sequence"/>
</dbReference>
<gene>
    <name evidence="2" type="ORF">BDW59DRAFT_150517</name>
</gene>
<feature type="signal peptide" evidence="1">
    <location>
        <begin position="1"/>
        <end position="17"/>
    </location>
</feature>
<comment type="caution">
    <text evidence="2">The sequence shown here is derived from an EMBL/GenBank/DDBJ whole genome shotgun (WGS) entry which is preliminary data.</text>
</comment>
<name>A0ABR4HZK4_9EURO</name>
<reference evidence="2 3" key="1">
    <citation type="submission" date="2024-07" db="EMBL/GenBank/DDBJ databases">
        <title>Section-level genome sequencing and comparative genomics of Aspergillus sections Usti and Cavernicolus.</title>
        <authorList>
            <consortium name="Lawrence Berkeley National Laboratory"/>
            <person name="Nybo J.L."/>
            <person name="Vesth T.C."/>
            <person name="Theobald S."/>
            <person name="Frisvad J.C."/>
            <person name="Larsen T.O."/>
            <person name="Kjaerboelling I."/>
            <person name="Rothschild-Mancinelli K."/>
            <person name="Lyhne E.K."/>
            <person name="Kogle M.E."/>
            <person name="Barry K."/>
            <person name="Clum A."/>
            <person name="Na H."/>
            <person name="Ledsgaard L."/>
            <person name="Lin J."/>
            <person name="Lipzen A."/>
            <person name="Kuo A."/>
            <person name="Riley R."/>
            <person name="Mondo S."/>
            <person name="LaButti K."/>
            <person name="Haridas S."/>
            <person name="Pangalinan J."/>
            <person name="Salamov A.A."/>
            <person name="Simmons B.A."/>
            <person name="Magnuson J.K."/>
            <person name="Chen J."/>
            <person name="Drula E."/>
            <person name="Henrissat B."/>
            <person name="Wiebenga A."/>
            <person name="Lubbers R.J."/>
            <person name="Gomes A.C."/>
            <person name="Makela M.R."/>
            <person name="Stajich J."/>
            <person name="Grigoriev I.V."/>
            <person name="Mortensen U.H."/>
            <person name="De vries R.P."/>
            <person name="Baker S.E."/>
            <person name="Andersen M.R."/>
        </authorList>
    </citation>
    <scope>NUCLEOTIDE SEQUENCE [LARGE SCALE GENOMIC DNA]</scope>
    <source>
        <strain evidence="2 3">CBS 600.67</strain>
    </source>
</reference>
<keyword evidence="1" id="KW-0732">Signal</keyword>
<feature type="chain" id="PRO_5046303202" evidence="1">
    <location>
        <begin position="18"/>
        <end position="101"/>
    </location>
</feature>
<evidence type="ECO:0000256" key="1">
    <source>
        <dbReference type="SAM" id="SignalP"/>
    </source>
</evidence>
<organism evidence="2 3">
    <name type="scientific">Aspergillus cavernicola</name>
    <dbReference type="NCBI Taxonomy" id="176166"/>
    <lineage>
        <taxon>Eukaryota</taxon>
        <taxon>Fungi</taxon>
        <taxon>Dikarya</taxon>
        <taxon>Ascomycota</taxon>
        <taxon>Pezizomycotina</taxon>
        <taxon>Eurotiomycetes</taxon>
        <taxon>Eurotiomycetidae</taxon>
        <taxon>Eurotiales</taxon>
        <taxon>Aspergillaceae</taxon>
        <taxon>Aspergillus</taxon>
        <taxon>Aspergillus subgen. Nidulantes</taxon>
    </lineage>
</organism>
<keyword evidence="3" id="KW-1185">Reference proteome</keyword>
<evidence type="ECO:0000313" key="2">
    <source>
        <dbReference type="EMBL" id="KAL2820927.1"/>
    </source>
</evidence>
<proteinExistence type="predicted"/>